<dbReference type="PROSITE" id="PS51087">
    <property type="entry name" value="APAG"/>
    <property type="match status" value="1"/>
</dbReference>
<dbReference type="EMBL" id="UOFS01000048">
    <property type="protein sequence ID" value="VAX01316.1"/>
    <property type="molecule type" value="Genomic_DNA"/>
</dbReference>
<dbReference type="Pfam" id="PF04379">
    <property type="entry name" value="DUF525"/>
    <property type="match status" value="1"/>
</dbReference>
<accession>A0A3B1A6F2</accession>
<gene>
    <name evidence="3" type="ORF">MNBD_GAMMA22-3125</name>
</gene>
<dbReference type="PANTHER" id="PTHR14289">
    <property type="entry name" value="F-BOX ONLY PROTEIN 3"/>
    <property type="match status" value="1"/>
</dbReference>
<dbReference type="InterPro" id="IPR036767">
    <property type="entry name" value="ApaG_sf"/>
</dbReference>
<sequence>MNTEVPEYTIEVEVSTRYIEHQSDPSQQRYFFSYTIIIKNTGTIGAKLISRHWIITNADGNTQEVKGEGVVGEQPDLSPGEGFQYTSGTMLETPVGSMHGKYFMIADDGVEFEAEIPPFTLSTPHSLH</sequence>
<dbReference type="Gene3D" id="2.60.40.1470">
    <property type="entry name" value="ApaG domain"/>
    <property type="match status" value="1"/>
</dbReference>
<name>A0A3B1A6F2_9ZZZZ</name>
<proteinExistence type="inferred from homology"/>
<feature type="domain" description="ApaG" evidence="2">
    <location>
        <begin position="4"/>
        <end position="128"/>
    </location>
</feature>
<protein>
    <recommendedName>
        <fullName evidence="1">Protein ApaG</fullName>
    </recommendedName>
</protein>
<evidence type="ECO:0000256" key="1">
    <source>
        <dbReference type="ARBA" id="ARBA00017693"/>
    </source>
</evidence>
<evidence type="ECO:0000313" key="3">
    <source>
        <dbReference type="EMBL" id="VAX01316.1"/>
    </source>
</evidence>
<dbReference type="InterPro" id="IPR023065">
    <property type="entry name" value="Uncharacterised_ApaG"/>
</dbReference>
<dbReference type="PANTHER" id="PTHR14289:SF16">
    <property type="entry name" value="POLYMERASE DELTA-INTERACTING PROTEIN 2"/>
    <property type="match status" value="1"/>
</dbReference>
<dbReference type="SUPFAM" id="SSF110069">
    <property type="entry name" value="ApaG-like"/>
    <property type="match status" value="1"/>
</dbReference>
<dbReference type="InterPro" id="IPR007474">
    <property type="entry name" value="ApaG_domain"/>
</dbReference>
<dbReference type="GO" id="GO:0070987">
    <property type="term" value="P:error-free translesion synthesis"/>
    <property type="evidence" value="ECO:0007669"/>
    <property type="project" value="TreeGrafter"/>
</dbReference>
<reference evidence="3" key="1">
    <citation type="submission" date="2018-06" db="EMBL/GenBank/DDBJ databases">
        <authorList>
            <person name="Zhirakovskaya E."/>
        </authorList>
    </citation>
    <scope>NUCLEOTIDE SEQUENCE</scope>
</reference>
<organism evidence="3">
    <name type="scientific">hydrothermal vent metagenome</name>
    <dbReference type="NCBI Taxonomy" id="652676"/>
    <lineage>
        <taxon>unclassified sequences</taxon>
        <taxon>metagenomes</taxon>
        <taxon>ecological metagenomes</taxon>
    </lineage>
</organism>
<dbReference type="AlphaFoldDB" id="A0A3B1A6F2"/>
<dbReference type="NCBIfam" id="NF003967">
    <property type="entry name" value="PRK05461.1"/>
    <property type="match status" value="1"/>
</dbReference>
<dbReference type="HAMAP" id="MF_00791">
    <property type="entry name" value="ApaG"/>
    <property type="match status" value="1"/>
</dbReference>
<evidence type="ECO:0000259" key="2">
    <source>
        <dbReference type="PROSITE" id="PS51087"/>
    </source>
</evidence>